<name>A0ABD5RTV1_9EURY</name>
<evidence type="ECO:0000313" key="3">
    <source>
        <dbReference type="EMBL" id="MFC6722828.1"/>
    </source>
</evidence>
<evidence type="ECO:0000313" key="4">
    <source>
        <dbReference type="Proteomes" id="UP001596328"/>
    </source>
</evidence>
<feature type="domain" description="GCVT N-terminal" evidence="2">
    <location>
        <begin position="42"/>
        <end position="244"/>
    </location>
</feature>
<dbReference type="EMBL" id="JBHSWU010000001">
    <property type="protein sequence ID" value="MFC6722828.1"/>
    <property type="molecule type" value="Genomic_DNA"/>
</dbReference>
<comment type="caution">
    <text evidence="3">The sequence shown here is derived from an EMBL/GenBank/DDBJ whole genome shotgun (WGS) entry which is preliminary data.</text>
</comment>
<feature type="binding site" evidence="1">
    <location>
        <position position="213"/>
    </location>
    <ligand>
        <name>substrate</name>
    </ligand>
</feature>
<dbReference type="InterPro" id="IPR027266">
    <property type="entry name" value="TrmE/GcvT-like"/>
</dbReference>
<gene>
    <name evidence="3" type="ORF">ACFQE1_00075</name>
</gene>
<dbReference type="SUPFAM" id="SSF103025">
    <property type="entry name" value="Folate-binding domain"/>
    <property type="match status" value="1"/>
</dbReference>
<reference evidence="3 4" key="1">
    <citation type="journal article" date="2019" name="Int. J. Syst. Evol. Microbiol.">
        <title>The Global Catalogue of Microorganisms (GCM) 10K type strain sequencing project: providing services to taxonomists for standard genome sequencing and annotation.</title>
        <authorList>
            <consortium name="The Broad Institute Genomics Platform"/>
            <consortium name="The Broad Institute Genome Sequencing Center for Infectious Disease"/>
            <person name="Wu L."/>
            <person name="Ma J."/>
        </authorList>
    </citation>
    <scope>NUCLEOTIDE SEQUENCE [LARGE SCALE GENOMIC DNA]</scope>
    <source>
        <strain evidence="3 4">NBRC 111368</strain>
    </source>
</reference>
<proteinExistence type="predicted"/>
<dbReference type="Gene3D" id="3.30.1360.120">
    <property type="entry name" value="Probable tRNA modification gtpase trme, domain 1"/>
    <property type="match status" value="1"/>
</dbReference>
<dbReference type="Pfam" id="PF01571">
    <property type="entry name" value="GCV_T"/>
    <property type="match status" value="1"/>
</dbReference>
<dbReference type="InterPro" id="IPR028896">
    <property type="entry name" value="GcvT/YgfZ/DmdA"/>
</dbReference>
<accession>A0ABD5RTV1</accession>
<keyword evidence="4" id="KW-1185">Reference proteome</keyword>
<dbReference type="Proteomes" id="UP001596328">
    <property type="component" value="Unassembled WGS sequence"/>
</dbReference>
<organism evidence="3 4">
    <name type="scientific">Halobium palmae</name>
    <dbReference type="NCBI Taxonomy" id="1776492"/>
    <lineage>
        <taxon>Archaea</taxon>
        <taxon>Methanobacteriati</taxon>
        <taxon>Methanobacteriota</taxon>
        <taxon>Stenosarchaea group</taxon>
        <taxon>Halobacteria</taxon>
        <taxon>Halobacteriales</taxon>
        <taxon>Haloferacaceae</taxon>
        <taxon>Halobium</taxon>
    </lineage>
</organism>
<sequence length="455" mass="51787">MSSKSLADRFAGENPVELLRQEQGAKAFPIPADVLSEMTEYTHWIEEQRSWRESCGLTDFSHHMVDFHVKGPDAISLHADHSVNNYEDFPVGTAKQIVATNPDGYQIGDAILQRLDEDELMSTGVPMVANWLQYHQETGDYDVDVTRYGRTHEVEGNPEFFRYQLMGPETDNIVNEITEDPLPDIPFFNFREVTVDGHDVYALRHTMTGKGMELWSDYEYGPDIWDHLLEAGEEYGIKELGTRAAFGNISVVSGWFPLPVPAVYEHEDLEEFREWLSGDSIEAICPLGGSFKSDDITDYYVTPVEVGYGKVIDLDHDFPGRDALDGEVENPTRKPVTLVWDPEDVDRVYESLFEDGPTKKYIDMPLGAWDSAHYDTVLKDGEQAGLSMWYGYTYNEREFLSEAVVNVEHADPGTEVTVVWGEENSPKTNVERHVETEISATVAEMPYREDNRDYY</sequence>
<keyword evidence="3" id="KW-0808">Transferase</keyword>
<dbReference type="PANTHER" id="PTHR43757:SF2">
    <property type="entry name" value="AMINOMETHYLTRANSFERASE, MITOCHONDRIAL"/>
    <property type="match status" value="1"/>
</dbReference>
<evidence type="ECO:0000256" key="1">
    <source>
        <dbReference type="PIRSR" id="PIRSR006487-1"/>
    </source>
</evidence>
<protein>
    <submittedName>
        <fullName evidence="3">Aminomethyl transferase family protein</fullName>
    </submittedName>
</protein>
<dbReference type="AlphaFoldDB" id="A0ABD5RTV1"/>
<evidence type="ECO:0000259" key="2">
    <source>
        <dbReference type="Pfam" id="PF01571"/>
    </source>
</evidence>
<dbReference type="GO" id="GO:0016740">
    <property type="term" value="F:transferase activity"/>
    <property type="evidence" value="ECO:0007669"/>
    <property type="project" value="UniProtKB-KW"/>
</dbReference>
<dbReference type="PANTHER" id="PTHR43757">
    <property type="entry name" value="AMINOMETHYLTRANSFERASE"/>
    <property type="match status" value="1"/>
</dbReference>
<dbReference type="InterPro" id="IPR006222">
    <property type="entry name" value="GCVT_N"/>
</dbReference>